<dbReference type="InterPro" id="IPR007111">
    <property type="entry name" value="NACHT_NTPase"/>
</dbReference>
<evidence type="ECO:0000313" key="4">
    <source>
        <dbReference type="Proteomes" id="UP000054988"/>
    </source>
</evidence>
<evidence type="ECO:0000313" key="3">
    <source>
        <dbReference type="EMBL" id="KTB44102.1"/>
    </source>
</evidence>
<reference evidence="3 4" key="1">
    <citation type="submission" date="2015-12" db="EMBL/GenBank/DDBJ databases">
        <title>Draft genome sequence of Moniliophthora roreri, the causal agent of frosty pod rot of cacao.</title>
        <authorList>
            <person name="Aime M.C."/>
            <person name="Diaz-Valderrama J.R."/>
            <person name="Kijpornyongpan T."/>
            <person name="Phillips-Mora W."/>
        </authorList>
    </citation>
    <scope>NUCLEOTIDE SEQUENCE [LARGE SCALE GENOMIC DNA]</scope>
    <source>
        <strain evidence="3 4">MCA 2952</strain>
    </source>
</reference>
<keyword evidence="1" id="KW-0677">Repeat</keyword>
<dbReference type="PANTHER" id="PTHR10039">
    <property type="entry name" value="AMELOGENIN"/>
    <property type="match status" value="1"/>
</dbReference>
<accession>A0A0W0G691</accession>
<feature type="domain" description="NACHT" evidence="2">
    <location>
        <begin position="88"/>
        <end position="236"/>
    </location>
</feature>
<dbReference type="InterPro" id="IPR027417">
    <property type="entry name" value="P-loop_NTPase"/>
</dbReference>
<organism evidence="3 4">
    <name type="scientific">Moniliophthora roreri</name>
    <name type="common">Frosty pod rot fungus</name>
    <name type="synonym">Monilia roreri</name>
    <dbReference type="NCBI Taxonomy" id="221103"/>
    <lineage>
        <taxon>Eukaryota</taxon>
        <taxon>Fungi</taxon>
        <taxon>Dikarya</taxon>
        <taxon>Basidiomycota</taxon>
        <taxon>Agaricomycotina</taxon>
        <taxon>Agaricomycetes</taxon>
        <taxon>Agaricomycetidae</taxon>
        <taxon>Agaricales</taxon>
        <taxon>Marasmiineae</taxon>
        <taxon>Marasmiaceae</taxon>
        <taxon>Moniliophthora</taxon>
    </lineage>
</organism>
<dbReference type="SUPFAM" id="SSF52540">
    <property type="entry name" value="P-loop containing nucleoside triphosphate hydrolases"/>
    <property type="match status" value="1"/>
</dbReference>
<dbReference type="Proteomes" id="UP000054988">
    <property type="component" value="Unassembled WGS sequence"/>
</dbReference>
<dbReference type="EMBL" id="LATX01000999">
    <property type="protein sequence ID" value="KTB44102.1"/>
    <property type="molecule type" value="Genomic_DNA"/>
</dbReference>
<dbReference type="PROSITE" id="PS50837">
    <property type="entry name" value="NACHT"/>
    <property type="match status" value="1"/>
</dbReference>
<name>A0A0W0G691_MONRR</name>
<proteinExistence type="predicted"/>
<evidence type="ECO:0000259" key="2">
    <source>
        <dbReference type="PROSITE" id="PS50837"/>
    </source>
</evidence>
<gene>
    <name evidence="3" type="ORF">WG66_3321</name>
</gene>
<dbReference type="Gene3D" id="3.40.50.300">
    <property type="entry name" value="P-loop containing nucleotide triphosphate hydrolases"/>
    <property type="match status" value="1"/>
</dbReference>
<protein>
    <recommendedName>
        <fullName evidence="2">NACHT domain-containing protein</fullName>
    </recommendedName>
</protein>
<sequence length="774" mass="88502">MSISNSNGITVDGGIHNFVFGDQKTTNYIKESSDNEFFMLLAGKAARNALYDSEQRYPLPSCHPGTRAPVLDKLSRWIEGEDGTRNTSVYWLYGPAGVGKSAIAQALSEKYAASKLAAAFFFSRNDPSRDKLQPFVASIAYQLMLVDSRLRLLIIDSIRSDPNIFDTSCENQFRKLILEPFFKLDAAEGPYLVIIDGLDECVEFSSQGRLLAMIREAYTYVPATPFRLIFIVCSRPELLIRHGFAHQGFAPILSRIEINASGQSNKDITAYLFDQFASLRQKHHRFLCYNSEDGLWPAEDDIFQLARRACGQFIFAVTVIKYVDTIDDLPQDRLQTILQLRTEGIHNSPYPELDLLYRQILSACSKWAKVQPVLRLLVTPHRSAGNLSLRGKGIAWRSAWIMSLLLDLRESEIAVLLSRLHSVLYVPESDHVDIRILHTSFVEFLQDPVRSGHYYTQRLTDPEYFELVSILLLRTPSKMLAQYPPHYTLNVCQPLKELAIVACWEWADYCINVKLPNAQLLTAMDEFELHSALALGLCLHKERWGEKLEVPLDMVGYVFSRSKEPLSWAQALVDRKPVRLIKGLESFSNGFRVGFHPSSSPGCWRYGLVLSSILDVDWRYSEFREAFFEILFPEYEPDVLPQYRVPAILPAISQMEFPEDWVVIYVTRKQGTLLNKLVDSLLAGPCRGGRRERGRWSTRTVLDTRKDDVLGEPLTWKEQEDQTRKLAEDIINGTDHICGGNWSKRWDLHRLRKLLTNYRRQLGLSEDWGATMSH</sequence>
<evidence type="ECO:0000256" key="1">
    <source>
        <dbReference type="ARBA" id="ARBA00022737"/>
    </source>
</evidence>
<dbReference type="AlphaFoldDB" id="A0A0W0G691"/>
<dbReference type="PANTHER" id="PTHR10039:SF17">
    <property type="entry name" value="FUNGAL STAND N-TERMINAL GOODBYE DOMAIN-CONTAINING PROTEIN-RELATED"/>
    <property type="match status" value="1"/>
</dbReference>
<dbReference type="InterPro" id="IPR056884">
    <property type="entry name" value="NPHP3-like_N"/>
</dbReference>
<dbReference type="eggNOG" id="ENOG502QWK4">
    <property type="taxonomic scope" value="Eukaryota"/>
</dbReference>
<comment type="caution">
    <text evidence="3">The sequence shown here is derived from an EMBL/GenBank/DDBJ whole genome shotgun (WGS) entry which is preliminary data.</text>
</comment>
<dbReference type="Pfam" id="PF24883">
    <property type="entry name" value="NPHP3_N"/>
    <property type="match status" value="1"/>
</dbReference>